<evidence type="ECO:0000259" key="2">
    <source>
        <dbReference type="Pfam" id="PF16036"/>
    </source>
</evidence>
<dbReference type="Proteomes" id="UP000256923">
    <property type="component" value="Chromosome 1"/>
</dbReference>
<feature type="signal peptide" evidence="1">
    <location>
        <begin position="1"/>
        <end position="30"/>
    </location>
</feature>
<dbReference type="AlphaFoldDB" id="A0A289GB36"/>
<evidence type="ECO:0000256" key="1">
    <source>
        <dbReference type="SAM" id="SignalP"/>
    </source>
</evidence>
<evidence type="ECO:0000313" key="3">
    <source>
        <dbReference type="EMBL" id="AZS25939.1"/>
    </source>
</evidence>
<organism evidence="3 4">
    <name type="scientific">Vibrio anguillarum</name>
    <name type="common">Listonella anguillarum</name>
    <dbReference type="NCBI Taxonomy" id="55601"/>
    <lineage>
        <taxon>Bacteria</taxon>
        <taxon>Pseudomonadati</taxon>
        <taxon>Pseudomonadota</taxon>
        <taxon>Gammaproteobacteria</taxon>
        <taxon>Vibrionales</taxon>
        <taxon>Vibrionaceae</taxon>
        <taxon>Vibrio</taxon>
    </lineage>
</organism>
<feature type="domain" description="Chalcone isomerase" evidence="2">
    <location>
        <begin position="54"/>
        <end position="189"/>
    </location>
</feature>
<gene>
    <name evidence="3" type="ORF">DYL72_13535</name>
</gene>
<accession>A0A289GB36</accession>
<feature type="chain" id="PRO_5044380311" description="Chalcone isomerase domain-containing protein" evidence="1">
    <location>
        <begin position="31"/>
        <end position="192"/>
    </location>
</feature>
<sequence length="192" mass="21811">MMLAKRNRLRKFNLLLIVIAFHSLVNNAFAAVADDKLTEWQTWPVIGQANLSWLWLDIYSSQLRTPSGQYEQGSDLSPHPLALEIEYQRDISSKQLVESTAEQWQKLKLAEQQIAPWLVHLSSIFPSVTEGDRLIYTSDGQQGAFIFHPKNGVQAQVGTVVDEALNDAFLAIWLSPQTQYPHLRKQLIGMQP</sequence>
<name>A0A289GB36_VIBAN</name>
<keyword evidence="1" id="KW-0732">Signal</keyword>
<evidence type="ECO:0000313" key="4">
    <source>
        <dbReference type="Proteomes" id="UP000256923"/>
    </source>
</evidence>
<dbReference type="EMBL" id="CP034672">
    <property type="protein sequence ID" value="AZS25939.1"/>
    <property type="molecule type" value="Genomic_DNA"/>
</dbReference>
<dbReference type="Pfam" id="PF16036">
    <property type="entry name" value="Chalcone_3"/>
    <property type="match status" value="1"/>
</dbReference>
<dbReference type="InterPro" id="IPR016087">
    <property type="entry name" value="Chalcone_isomerase"/>
</dbReference>
<dbReference type="RefSeq" id="WP_019281991.1">
    <property type="nucleotide sequence ID" value="NZ_CP022099.1"/>
</dbReference>
<proteinExistence type="predicted"/>
<reference evidence="3 4" key="1">
    <citation type="submission" date="2018-12" db="EMBL/GenBank/DDBJ databases">
        <title>Characterization and Draft Genome of Vibrio anguillarum J360 Marine Pathogen Isolated from an Outbreak in Lumpfish (Cyclopterus lumpus).</title>
        <authorList>
            <person name="Vasquez J.I."/>
            <person name="Cao T."/>
            <person name="Chakraborty S."/>
            <person name="Gnanagobal H."/>
            <person name="Wescot J."/>
            <person name="Boyce D."/>
            <person name="Santander J."/>
        </authorList>
    </citation>
    <scope>NUCLEOTIDE SEQUENCE [LARGE SCALE GENOMIC DNA]</scope>
    <source>
        <strain evidence="3 4">J360</strain>
    </source>
</reference>
<protein>
    <recommendedName>
        <fullName evidence="2">Chalcone isomerase domain-containing protein</fullName>
    </recommendedName>
</protein>